<name>A0A975BRU9_9BACT</name>
<dbReference type="InterPro" id="IPR016151">
    <property type="entry name" value="DNA_mismatch_repair_MutS_N"/>
</dbReference>
<dbReference type="Gene3D" id="3.40.1170.10">
    <property type="entry name" value="DNA repair protein MutS, domain I"/>
    <property type="match status" value="1"/>
</dbReference>
<proteinExistence type="predicted"/>
<accession>A0A975BRU9</accession>
<dbReference type="EMBL" id="CP061800">
    <property type="protein sequence ID" value="QTA90243.1"/>
    <property type="molecule type" value="Genomic_DNA"/>
</dbReference>
<organism evidence="2 3">
    <name type="scientific">Desulfonema magnum</name>
    <dbReference type="NCBI Taxonomy" id="45655"/>
    <lineage>
        <taxon>Bacteria</taxon>
        <taxon>Pseudomonadati</taxon>
        <taxon>Thermodesulfobacteriota</taxon>
        <taxon>Desulfobacteria</taxon>
        <taxon>Desulfobacterales</taxon>
        <taxon>Desulfococcaceae</taxon>
        <taxon>Desulfonema</taxon>
    </lineage>
</organism>
<dbReference type="AlphaFoldDB" id="A0A975BRU9"/>
<reference evidence="2" key="1">
    <citation type="journal article" date="2021" name="Microb. Physiol.">
        <title>Proteogenomic Insights into the Physiology of Marine, Sulfate-Reducing, Filamentous Desulfonema limicola and Desulfonema magnum.</title>
        <authorList>
            <person name="Schnaars V."/>
            <person name="Wohlbrand L."/>
            <person name="Scheve S."/>
            <person name="Hinrichs C."/>
            <person name="Reinhardt R."/>
            <person name="Rabus R."/>
        </authorList>
    </citation>
    <scope>NUCLEOTIDE SEQUENCE</scope>
    <source>
        <strain evidence="2">4be13</strain>
    </source>
</reference>
<dbReference type="Proteomes" id="UP000663722">
    <property type="component" value="Chromosome"/>
</dbReference>
<sequence length="94" mass="10150">MLLTVPPFPVKLVTRYNELKQEAPDCVLLMQVGAFMQVMNDDARAVSEITGLKLQMFGDADDPVVLGGFPKSGMDKYVGRLVRAGRSVAIAPPG</sequence>
<evidence type="ECO:0000313" key="3">
    <source>
        <dbReference type="Proteomes" id="UP000663722"/>
    </source>
</evidence>
<dbReference type="Pfam" id="PF01624">
    <property type="entry name" value="MutS_I"/>
    <property type="match status" value="1"/>
</dbReference>
<protein>
    <submittedName>
        <fullName evidence="2">MutS_I domain-containing protein</fullName>
    </submittedName>
</protein>
<feature type="domain" description="DNA mismatch repair protein MutS-like N-terminal" evidence="1">
    <location>
        <begin position="13"/>
        <end position="91"/>
    </location>
</feature>
<dbReference type="SUPFAM" id="SSF55271">
    <property type="entry name" value="DNA repair protein MutS, domain I"/>
    <property type="match status" value="1"/>
</dbReference>
<dbReference type="GO" id="GO:0030983">
    <property type="term" value="F:mismatched DNA binding"/>
    <property type="evidence" value="ECO:0007669"/>
    <property type="project" value="InterPro"/>
</dbReference>
<dbReference type="GO" id="GO:0006298">
    <property type="term" value="P:mismatch repair"/>
    <property type="evidence" value="ECO:0007669"/>
    <property type="project" value="InterPro"/>
</dbReference>
<dbReference type="GO" id="GO:0005524">
    <property type="term" value="F:ATP binding"/>
    <property type="evidence" value="ECO:0007669"/>
    <property type="project" value="InterPro"/>
</dbReference>
<evidence type="ECO:0000259" key="1">
    <source>
        <dbReference type="Pfam" id="PF01624"/>
    </source>
</evidence>
<keyword evidence="3" id="KW-1185">Reference proteome</keyword>
<evidence type="ECO:0000313" key="2">
    <source>
        <dbReference type="EMBL" id="QTA90243.1"/>
    </source>
</evidence>
<dbReference type="InterPro" id="IPR007695">
    <property type="entry name" value="DNA_mismatch_repair_MutS-lik_N"/>
</dbReference>
<dbReference type="KEGG" id="dmm:dnm_063050"/>
<gene>
    <name evidence="2" type="ORF">dnm_063050</name>
</gene>